<organism evidence="2 3">
    <name type="scientific">Roseibium aggregatum (strain ATCC 25650 / DSM 13394 / JCM 20685 / NBRC 16684 / NCIMB 2208 / IAM 12614 / B1)</name>
    <name type="common">Stappia aggregata</name>
    <dbReference type="NCBI Taxonomy" id="384765"/>
    <lineage>
        <taxon>Bacteria</taxon>
        <taxon>Pseudomonadati</taxon>
        <taxon>Pseudomonadota</taxon>
        <taxon>Alphaproteobacteria</taxon>
        <taxon>Hyphomicrobiales</taxon>
        <taxon>Stappiaceae</taxon>
        <taxon>Roseibium</taxon>
    </lineage>
</organism>
<feature type="signal peptide" evidence="1">
    <location>
        <begin position="1"/>
        <end position="21"/>
    </location>
</feature>
<evidence type="ECO:0000313" key="3">
    <source>
        <dbReference type="Proteomes" id="UP000004848"/>
    </source>
</evidence>
<dbReference type="AlphaFoldDB" id="A0P281"/>
<dbReference type="EMBL" id="AAUW01000025">
    <property type="protein sequence ID" value="EAV40937.1"/>
    <property type="molecule type" value="Genomic_DNA"/>
</dbReference>
<dbReference type="Proteomes" id="UP000004848">
    <property type="component" value="Unassembled WGS sequence"/>
</dbReference>
<evidence type="ECO:0000256" key="1">
    <source>
        <dbReference type="SAM" id="SignalP"/>
    </source>
</evidence>
<proteinExistence type="predicted"/>
<protein>
    <submittedName>
        <fullName evidence="2">Uncharacterized protein</fullName>
    </submittedName>
</protein>
<keyword evidence="1" id="KW-0732">Signal</keyword>
<gene>
    <name evidence="2" type="ORF">SIAM614_08589</name>
</gene>
<evidence type="ECO:0000313" key="2">
    <source>
        <dbReference type="EMBL" id="EAV40937.1"/>
    </source>
</evidence>
<reference evidence="2 3" key="1">
    <citation type="submission" date="2006-05" db="EMBL/GenBank/DDBJ databases">
        <authorList>
            <person name="King G."/>
            <person name="Ferriera S."/>
            <person name="Johnson J."/>
            <person name="Kravitz S."/>
            <person name="Beeson K."/>
            <person name="Sutton G."/>
            <person name="Rogers Y.-H."/>
            <person name="Friedman R."/>
            <person name="Frazier M."/>
            <person name="Venter J.C."/>
        </authorList>
    </citation>
    <scope>NUCLEOTIDE SEQUENCE [LARGE SCALE GENOMIC DNA]</scope>
    <source>
        <strain evidence="3">ATCC 25650 / DSM 13394 / JCM 20685 / NBRC 16684 / NCIMB 2208 / IAM 12614 / B1</strain>
    </source>
</reference>
<accession>A0P281</accession>
<feature type="chain" id="PRO_5002628263" evidence="1">
    <location>
        <begin position="22"/>
        <end position="142"/>
    </location>
</feature>
<sequence length="142" mass="15043">MSLTVLAAAGLAVGLGTTSFAGAPGAIDLSGSEIWLDGCSVMLAGETDKVSLDTGLPAPCDFVFNSDESLRLFEDGGKKILLVYSSREEGAGHCDTRLRAVLVQNGTLSMSERTMEISSCNVTDMDEKTYRILAHRALPARK</sequence>
<comment type="caution">
    <text evidence="2">The sequence shown here is derived from an EMBL/GenBank/DDBJ whole genome shotgun (WGS) entry which is preliminary data.</text>
</comment>
<name>A0P281_ROSAI</name>